<keyword evidence="2" id="KW-0732">Signal</keyword>
<evidence type="ECO:0000313" key="3">
    <source>
        <dbReference type="EMBL" id="RDV13034.1"/>
    </source>
</evidence>
<dbReference type="AlphaFoldDB" id="A0A3D8L6J7"/>
<accession>A0A3D8L6J7</accession>
<evidence type="ECO:0000256" key="2">
    <source>
        <dbReference type="SAM" id="SignalP"/>
    </source>
</evidence>
<evidence type="ECO:0000256" key="1">
    <source>
        <dbReference type="SAM" id="Phobius"/>
    </source>
</evidence>
<sequence>MKQIYTLLLLVFASVASYAQEVDSLKLEIQRIENSLQYQTGVISLKDGLATITVPKGFKFLDGEQAEYVLTDLWGNPKTGTSLGMLVPEQYGVLDSNSWVFNVEFDEIGYVKDDDANEIDYADLLNTMQEETLEENAARKAEGYEPIQLIGWASTPYYDADQKILHWAKEIKFGEADEHTLNYNVRVLGRKGVLVLNAIAGMNNLPEVQQSIATVTGNVAFESGHSYFDFDPKVDEVAAWTIGGLVAGKMLAKVGFFALLLKFWKVIALAVVAAGSAVMKFLKRRKEATPAEEVPVS</sequence>
<dbReference type="OrthoDB" id="196355at2"/>
<keyword evidence="4" id="KW-1185">Reference proteome</keyword>
<organism evidence="3 4">
    <name type="scientific">Pontibacter diazotrophicus</name>
    <dbReference type="NCBI Taxonomy" id="1400979"/>
    <lineage>
        <taxon>Bacteria</taxon>
        <taxon>Pseudomonadati</taxon>
        <taxon>Bacteroidota</taxon>
        <taxon>Cytophagia</taxon>
        <taxon>Cytophagales</taxon>
        <taxon>Hymenobacteraceae</taxon>
        <taxon>Pontibacter</taxon>
    </lineage>
</organism>
<reference evidence="4" key="1">
    <citation type="submission" date="2018-08" db="EMBL/GenBank/DDBJ databases">
        <authorList>
            <person name="Liu Z.-W."/>
            <person name="Du Z.-J."/>
        </authorList>
    </citation>
    <scope>NUCLEOTIDE SEQUENCE [LARGE SCALE GENOMIC DNA]</scope>
    <source>
        <strain evidence="4">H4X</strain>
    </source>
</reference>
<keyword evidence="1" id="KW-0472">Membrane</keyword>
<dbReference type="EMBL" id="QRGR01000030">
    <property type="protein sequence ID" value="RDV13034.1"/>
    <property type="molecule type" value="Genomic_DNA"/>
</dbReference>
<keyword evidence="1" id="KW-0812">Transmembrane</keyword>
<proteinExistence type="predicted"/>
<protein>
    <submittedName>
        <fullName evidence="3">DUF2167 domain-containing protein</fullName>
    </submittedName>
</protein>
<evidence type="ECO:0000313" key="4">
    <source>
        <dbReference type="Proteomes" id="UP000256708"/>
    </source>
</evidence>
<feature type="transmembrane region" description="Helical" evidence="1">
    <location>
        <begin position="256"/>
        <end position="278"/>
    </location>
</feature>
<dbReference type="Pfam" id="PF09935">
    <property type="entry name" value="DUF2167"/>
    <property type="match status" value="1"/>
</dbReference>
<name>A0A3D8L6J7_9BACT</name>
<comment type="caution">
    <text evidence="3">The sequence shown here is derived from an EMBL/GenBank/DDBJ whole genome shotgun (WGS) entry which is preliminary data.</text>
</comment>
<dbReference type="Proteomes" id="UP000256708">
    <property type="component" value="Unassembled WGS sequence"/>
</dbReference>
<gene>
    <name evidence="3" type="ORF">DXT99_21910</name>
</gene>
<dbReference type="RefSeq" id="WP_115567731.1">
    <property type="nucleotide sequence ID" value="NZ_QRGR01000030.1"/>
</dbReference>
<feature type="signal peptide" evidence="2">
    <location>
        <begin position="1"/>
        <end position="19"/>
    </location>
</feature>
<feature type="chain" id="PRO_5017702961" evidence="2">
    <location>
        <begin position="20"/>
        <end position="297"/>
    </location>
</feature>
<keyword evidence="1" id="KW-1133">Transmembrane helix</keyword>
<dbReference type="InterPro" id="IPR018682">
    <property type="entry name" value="DUF2167_membr"/>
</dbReference>